<gene>
    <name evidence="2" type="ORF">Mco01_21550</name>
</gene>
<evidence type="ECO:0000313" key="2">
    <source>
        <dbReference type="EMBL" id="GIH39155.1"/>
    </source>
</evidence>
<evidence type="ECO:0008006" key="4">
    <source>
        <dbReference type="Google" id="ProtNLM"/>
    </source>
</evidence>
<proteinExistence type="predicted"/>
<reference evidence="2 3" key="1">
    <citation type="submission" date="2021-01" db="EMBL/GenBank/DDBJ databases">
        <title>Whole genome shotgun sequence of Microbispora corallina NBRC 16416.</title>
        <authorList>
            <person name="Komaki H."/>
            <person name="Tamura T."/>
        </authorList>
    </citation>
    <scope>NUCLEOTIDE SEQUENCE [LARGE SCALE GENOMIC DNA]</scope>
    <source>
        <strain evidence="2 3">NBRC 16416</strain>
    </source>
</reference>
<feature type="transmembrane region" description="Helical" evidence="1">
    <location>
        <begin position="151"/>
        <end position="168"/>
    </location>
</feature>
<dbReference type="EMBL" id="BOOC01000006">
    <property type="protein sequence ID" value="GIH39155.1"/>
    <property type="molecule type" value="Genomic_DNA"/>
</dbReference>
<dbReference type="Pfam" id="PF20587">
    <property type="entry name" value="DUF6789"/>
    <property type="match status" value="1"/>
</dbReference>
<protein>
    <recommendedName>
        <fullName evidence="4">DUF1440 domain-containing protein</fullName>
    </recommendedName>
</protein>
<dbReference type="Proteomes" id="UP000603904">
    <property type="component" value="Unassembled WGS sequence"/>
</dbReference>
<keyword evidence="3" id="KW-1185">Reference proteome</keyword>
<feature type="transmembrane region" description="Helical" evidence="1">
    <location>
        <begin position="118"/>
        <end position="139"/>
    </location>
</feature>
<dbReference type="InterPro" id="IPR046739">
    <property type="entry name" value="DUF6789"/>
</dbReference>
<comment type="caution">
    <text evidence="2">The sequence shown here is derived from an EMBL/GenBank/DDBJ whole genome shotgun (WGS) entry which is preliminary data.</text>
</comment>
<accession>A0ABQ4FWF2</accession>
<evidence type="ECO:0000256" key="1">
    <source>
        <dbReference type="SAM" id="Phobius"/>
    </source>
</evidence>
<keyword evidence="1" id="KW-0472">Membrane</keyword>
<keyword evidence="1" id="KW-0812">Transmembrane</keyword>
<evidence type="ECO:0000313" key="3">
    <source>
        <dbReference type="Proteomes" id="UP000603904"/>
    </source>
</evidence>
<feature type="transmembrane region" description="Helical" evidence="1">
    <location>
        <begin position="34"/>
        <end position="55"/>
    </location>
</feature>
<organism evidence="2 3">
    <name type="scientific">Microbispora corallina</name>
    <dbReference type="NCBI Taxonomy" id="83302"/>
    <lineage>
        <taxon>Bacteria</taxon>
        <taxon>Bacillati</taxon>
        <taxon>Actinomycetota</taxon>
        <taxon>Actinomycetes</taxon>
        <taxon>Streptosporangiales</taxon>
        <taxon>Streptosporangiaceae</taxon>
        <taxon>Microbispora</taxon>
    </lineage>
</organism>
<sequence length="201" mass="20808">MVNGLTVIVCRERSSPEAAGTAGVGKGIIMMRNLVNGAVGGALATAVYSAVLMAGEKAGLLEERPPRRFVRSMLPGRRGAGPAESVLATIAHYAFGAACGSAFGLLSAGQRVPLPMGAAYGLAVWYLGYQGMAPSVGAFPPATEDRAGRQATLLAGHLVWGVSLALAVNRLRFEKAPLTTPPVRTRRLHAPKIPVHQTAAS</sequence>
<name>A0ABQ4FWF2_9ACTN</name>
<keyword evidence="1" id="KW-1133">Transmembrane helix</keyword>
<feature type="transmembrane region" description="Helical" evidence="1">
    <location>
        <begin position="86"/>
        <end position="106"/>
    </location>
</feature>